<dbReference type="SMART" id="SM00283">
    <property type="entry name" value="MA"/>
    <property type="match status" value="1"/>
</dbReference>
<evidence type="ECO:0000259" key="6">
    <source>
        <dbReference type="PROSITE" id="PS50112"/>
    </source>
</evidence>
<dbReference type="PROSITE" id="PS50111">
    <property type="entry name" value="CHEMOTAXIS_TRANSDUC_2"/>
    <property type="match status" value="1"/>
</dbReference>
<dbReference type="InterPro" id="IPR000014">
    <property type="entry name" value="PAS"/>
</dbReference>
<proteinExistence type="inferred from homology"/>
<feature type="domain" description="PAS" evidence="6">
    <location>
        <begin position="1"/>
        <end position="37"/>
    </location>
</feature>
<keyword evidence="4" id="KW-1133">Transmembrane helix</keyword>
<dbReference type="Gene3D" id="1.10.287.950">
    <property type="entry name" value="Methyl-accepting chemotaxis protein"/>
    <property type="match status" value="1"/>
</dbReference>
<evidence type="ECO:0000259" key="7">
    <source>
        <dbReference type="PROSITE" id="PS50885"/>
    </source>
</evidence>
<dbReference type="EMBL" id="PNYB01000012">
    <property type="protein sequence ID" value="PMS23412.1"/>
    <property type="molecule type" value="Genomic_DNA"/>
</dbReference>
<dbReference type="PANTHER" id="PTHR43531:SF14">
    <property type="entry name" value="METHYL-ACCEPTING CHEMOTAXIS PROTEIN I-RELATED"/>
    <property type="match status" value="1"/>
</dbReference>
<dbReference type="Gene3D" id="3.30.450.20">
    <property type="entry name" value="PAS domain"/>
    <property type="match status" value="1"/>
</dbReference>
<evidence type="ECO:0000313" key="9">
    <source>
        <dbReference type="Proteomes" id="UP000235347"/>
    </source>
</evidence>
<dbReference type="PROSITE" id="PS50112">
    <property type="entry name" value="PAS"/>
    <property type="match status" value="1"/>
</dbReference>
<dbReference type="InterPro" id="IPR004089">
    <property type="entry name" value="MCPsignal_dom"/>
</dbReference>
<dbReference type="GO" id="GO:0005886">
    <property type="term" value="C:plasma membrane"/>
    <property type="evidence" value="ECO:0007669"/>
    <property type="project" value="TreeGrafter"/>
</dbReference>
<dbReference type="GO" id="GO:0007165">
    <property type="term" value="P:signal transduction"/>
    <property type="evidence" value="ECO:0007669"/>
    <property type="project" value="UniProtKB-KW"/>
</dbReference>
<name>A0A2N7W222_9BURK</name>
<evidence type="ECO:0000259" key="5">
    <source>
        <dbReference type="PROSITE" id="PS50111"/>
    </source>
</evidence>
<dbReference type="SUPFAM" id="SSF55785">
    <property type="entry name" value="PYP-like sensor domain (PAS domain)"/>
    <property type="match status" value="1"/>
</dbReference>
<dbReference type="Pfam" id="PF00015">
    <property type="entry name" value="MCPsignal"/>
    <property type="match status" value="1"/>
</dbReference>
<dbReference type="PROSITE" id="PS50885">
    <property type="entry name" value="HAMP"/>
    <property type="match status" value="1"/>
</dbReference>
<keyword evidence="4" id="KW-0812">Transmembrane</keyword>
<feature type="domain" description="HAMP" evidence="7">
    <location>
        <begin position="196"/>
        <end position="248"/>
    </location>
</feature>
<keyword evidence="9" id="KW-1185">Reference proteome</keyword>
<keyword evidence="4" id="KW-0472">Membrane</keyword>
<dbReference type="InterPro" id="IPR003660">
    <property type="entry name" value="HAMP_dom"/>
</dbReference>
<evidence type="ECO:0008006" key="10">
    <source>
        <dbReference type="Google" id="ProtNLM"/>
    </source>
</evidence>
<keyword evidence="3" id="KW-0807">Transducer</keyword>
<keyword evidence="1" id="KW-0488">Methylation</keyword>
<feature type="domain" description="Methyl-accepting transducer" evidence="5">
    <location>
        <begin position="253"/>
        <end position="482"/>
    </location>
</feature>
<evidence type="ECO:0000256" key="1">
    <source>
        <dbReference type="ARBA" id="ARBA00022481"/>
    </source>
</evidence>
<reference evidence="8 9" key="1">
    <citation type="submission" date="2018-01" db="EMBL/GenBank/DDBJ databases">
        <title>Whole genome analyses suggest that Burkholderia sensu lato contains two further novel genera in the rhizoxinica-symbiotica group Mycetohabitans gen. nov., and Trinickia gen. nov.: implications for the evolution of diazotrophy and nodulation in the Burkholderiaceae.</title>
        <authorList>
            <person name="Estrada-de los Santos P."/>
            <person name="Palmer M."/>
            <person name="Chavez-Ramirez B."/>
            <person name="Beukes C."/>
            <person name="Steenkamp E.T."/>
            <person name="Hirsch A.M."/>
            <person name="Manyaka P."/>
            <person name="Maluk M."/>
            <person name="Lafos M."/>
            <person name="Crook M."/>
            <person name="Gross E."/>
            <person name="Simon M.F."/>
            <person name="Bueno dos Reis Junior F."/>
            <person name="Poole P.S."/>
            <person name="Venter S.N."/>
            <person name="James E.K."/>
        </authorList>
    </citation>
    <scope>NUCLEOTIDE SEQUENCE [LARGE SCALE GENOMIC DNA]</scope>
    <source>
        <strain evidence="8 9">GP25-8</strain>
    </source>
</reference>
<gene>
    <name evidence="8" type="ORF">C0Z19_15515</name>
</gene>
<dbReference type="GO" id="GO:0006935">
    <property type="term" value="P:chemotaxis"/>
    <property type="evidence" value="ECO:0007669"/>
    <property type="project" value="TreeGrafter"/>
</dbReference>
<accession>A0A2N7W222</accession>
<comment type="similarity">
    <text evidence="2">Belongs to the methyl-accepting chemotaxis (MCP) protein family.</text>
</comment>
<dbReference type="InterPro" id="IPR051310">
    <property type="entry name" value="MCP_chemotaxis"/>
</dbReference>
<organism evidence="8 9">
    <name type="scientific">Trinickia soli</name>
    <dbReference type="NCBI Taxonomy" id="380675"/>
    <lineage>
        <taxon>Bacteria</taxon>
        <taxon>Pseudomonadati</taxon>
        <taxon>Pseudomonadota</taxon>
        <taxon>Betaproteobacteria</taxon>
        <taxon>Burkholderiales</taxon>
        <taxon>Burkholderiaceae</taxon>
        <taxon>Trinickia</taxon>
    </lineage>
</organism>
<dbReference type="AlphaFoldDB" id="A0A2N7W222"/>
<dbReference type="PANTHER" id="PTHR43531">
    <property type="entry name" value="PROTEIN ICFG"/>
    <property type="match status" value="1"/>
</dbReference>
<feature type="transmembrane region" description="Helical" evidence="4">
    <location>
        <begin position="152"/>
        <end position="173"/>
    </location>
</feature>
<dbReference type="SUPFAM" id="SSF58104">
    <property type="entry name" value="Methyl-accepting chemotaxis protein (MCP) signaling domain"/>
    <property type="match status" value="1"/>
</dbReference>
<evidence type="ECO:0000256" key="4">
    <source>
        <dbReference type="SAM" id="Phobius"/>
    </source>
</evidence>
<evidence type="ECO:0000313" key="8">
    <source>
        <dbReference type="EMBL" id="PMS23412.1"/>
    </source>
</evidence>
<sequence>MTSNAPRPLVMVTLDGLVEHVNDAFVESLGWPRESLLRVAASSLLANIPKAVLLDIQRTVRANRPWVGILPYRTVTDEVVWARSNLMPGRSGKRAIALIEPIEPAQSTQAALAYRTMDEAKPGWSIRAGRITRKRWYGAPRRIGRASLRWKVAGIVFFQFIASLGACIVSLRGVTLETVCIALLPIFAGSGLLLTTLFHRPLKEITRVAVGLAAGQLDIAPSVAGDGEPRDVLILLNQAILNLRTAVADVRDGVTQVSSGTETLSDGNRDLSARTEHQVGSVQDTAASVEQLNASIFNNSQSSAEADRLARESTRAVREGGQAVERLIEIMRKIDASSSESASIVGVIDAIAFQTNILALNAAVEAARAGPSGRSFAIVASEVRALAQRSATAANQIRVLANRSLDLAREGRVAAEQAGARMRETEAAVGVVSNLVEEIKDACSEQSRAMAQIEEAIAAIDLTTQQNSALVNSVASISEEMRQRSMGVMQAVSLFDI</sequence>
<dbReference type="CDD" id="cd00130">
    <property type="entry name" value="PAS"/>
    <property type="match status" value="1"/>
</dbReference>
<dbReference type="GO" id="GO:0004888">
    <property type="term" value="F:transmembrane signaling receptor activity"/>
    <property type="evidence" value="ECO:0007669"/>
    <property type="project" value="TreeGrafter"/>
</dbReference>
<dbReference type="InterPro" id="IPR035965">
    <property type="entry name" value="PAS-like_dom_sf"/>
</dbReference>
<evidence type="ECO:0000256" key="2">
    <source>
        <dbReference type="ARBA" id="ARBA00029447"/>
    </source>
</evidence>
<comment type="caution">
    <text evidence="8">The sequence shown here is derived from an EMBL/GenBank/DDBJ whole genome shotgun (WGS) entry which is preliminary data.</text>
</comment>
<evidence type="ECO:0000256" key="3">
    <source>
        <dbReference type="PROSITE-ProRule" id="PRU00284"/>
    </source>
</evidence>
<feature type="transmembrane region" description="Helical" evidence="4">
    <location>
        <begin position="179"/>
        <end position="198"/>
    </location>
</feature>
<dbReference type="Proteomes" id="UP000235347">
    <property type="component" value="Unassembled WGS sequence"/>
</dbReference>
<protein>
    <recommendedName>
        <fullName evidence="10">Chemotaxis protein</fullName>
    </recommendedName>
</protein>